<dbReference type="CDD" id="cd16295">
    <property type="entry name" value="TTHA0252-CPSF-like_MBL-fold"/>
    <property type="match status" value="1"/>
</dbReference>
<dbReference type="SMART" id="SM00849">
    <property type="entry name" value="Lactamase_B"/>
    <property type="match status" value="1"/>
</dbReference>
<proteinExistence type="predicted"/>
<protein>
    <submittedName>
        <fullName evidence="4">MBL fold metallo-hydrolase</fullName>
    </submittedName>
</protein>
<evidence type="ECO:0000259" key="3">
    <source>
        <dbReference type="SMART" id="SM01027"/>
    </source>
</evidence>
<feature type="domain" description="Beta-Casp" evidence="3">
    <location>
        <begin position="340"/>
        <end position="495"/>
    </location>
</feature>
<dbReference type="RefSeq" id="WP_341400432.1">
    <property type="nucleotide sequence ID" value="NZ_JBBUTI010000013.1"/>
</dbReference>
<dbReference type="InterPro" id="IPR022712">
    <property type="entry name" value="Beta_Casp"/>
</dbReference>
<dbReference type="InterPro" id="IPR001279">
    <property type="entry name" value="Metallo-B-lactamas"/>
</dbReference>
<dbReference type="InterPro" id="IPR036866">
    <property type="entry name" value="RibonucZ/Hydroxyglut_hydro"/>
</dbReference>
<evidence type="ECO:0000256" key="1">
    <source>
        <dbReference type="ARBA" id="ARBA00022801"/>
    </source>
</evidence>
<accession>A0ABU9C8A4</accession>
<dbReference type="InterPro" id="IPR050698">
    <property type="entry name" value="MBL"/>
</dbReference>
<dbReference type="Proteomes" id="UP001379945">
    <property type="component" value="Unassembled WGS sequence"/>
</dbReference>
<dbReference type="Pfam" id="PF00753">
    <property type="entry name" value="Lactamase_B"/>
    <property type="match status" value="1"/>
</dbReference>
<dbReference type="PANTHER" id="PTHR11203">
    <property type="entry name" value="CLEAVAGE AND POLYADENYLATION SPECIFICITY FACTOR FAMILY MEMBER"/>
    <property type="match status" value="1"/>
</dbReference>
<gene>
    <name evidence="4" type="ORF">AACH00_17335</name>
</gene>
<reference evidence="4 5" key="1">
    <citation type="submission" date="2024-04" db="EMBL/GenBank/DDBJ databases">
        <title>Novel species of the genus Ideonella isolated from streams.</title>
        <authorList>
            <person name="Lu H."/>
        </authorList>
    </citation>
    <scope>NUCLEOTIDE SEQUENCE [LARGE SCALE GENOMIC DNA]</scope>
    <source>
        <strain evidence="4 5">LYT19W</strain>
    </source>
</reference>
<evidence type="ECO:0000259" key="2">
    <source>
        <dbReference type="SMART" id="SM00849"/>
    </source>
</evidence>
<dbReference type="Pfam" id="PF10996">
    <property type="entry name" value="Beta-Casp"/>
    <property type="match status" value="1"/>
</dbReference>
<dbReference type="PANTHER" id="PTHR11203:SF37">
    <property type="entry name" value="INTEGRATOR COMPLEX SUBUNIT 11"/>
    <property type="match status" value="1"/>
</dbReference>
<comment type="caution">
    <text evidence="4">The sequence shown here is derived from an EMBL/GenBank/DDBJ whole genome shotgun (WGS) entry which is preliminary data.</text>
</comment>
<evidence type="ECO:0000313" key="4">
    <source>
        <dbReference type="EMBL" id="MEK8048119.1"/>
    </source>
</evidence>
<keyword evidence="1" id="KW-0378">Hydrolase</keyword>
<dbReference type="Gene3D" id="3.40.50.10890">
    <property type="match status" value="2"/>
</dbReference>
<organism evidence="4 5">
    <name type="scientific">Ideonella margarita</name>
    <dbReference type="NCBI Taxonomy" id="2984191"/>
    <lineage>
        <taxon>Bacteria</taxon>
        <taxon>Pseudomonadati</taxon>
        <taxon>Pseudomonadota</taxon>
        <taxon>Betaproteobacteria</taxon>
        <taxon>Burkholderiales</taxon>
        <taxon>Sphaerotilaceae</taxon>
        <taxon>Ideonella</taxon>
    </lineage>
</organism>
<evidence type="ECO:0000313" key="5">
    <source>
        <dbReference type="Proteomes" id="UP001379945"/>
    </source>
</evidence>
<dbReference type="SUPFAM" id="SSF56281">
    <property type="entry name" value="Metallo-hydrolase/oxidoreductase"/>
    <property type="match status" value="1"/>
</dbReference>
<name>A0ABU9C8A4_9BURK</name>
<dbReference type="EMBL" id="JBBUTI010000013">
    <property type="protein sequence ID" value="MEK8048119.1"/>
    <property type="molecule type" value="Genomic_DNA"/>
</dbReference>
<dbReference type="SMART" id="SM01027">
    <property type="entry name" value="Beta-Casp"/>
    <property type="match status" value="1"/>
</dbReference>
<dbReference type="Gene3D" id="3.60.15.10">
    <property type="entry name" value="Ribonuclease Z/Hydroxyacylglutathione hydrolase-like"/>
    <property type="match status" value="1"/>
</dbReference>
<sequence length="668" mass="73964">MRIKFIGAAGGSVTGSCTHFHYPRTGIRFLVDCGFVQGEGDFEAANTAPLTFDASQLEFVLLTHAHLDHCGLLPKLYRHGFSGDVICTAATAELARLNLLDSASHPSSLFTKDEVNRVRFKPIEDQPSTSQAAMFPVRKDLFVSFRRTAHIVGACSVTLGWLDDQGGRQYTVMSGDLGNNIRENLYQPLLGHRRSVFGYPGAIVVESTYGDRPRPAAFKSFDARIEALRELLQRELFDKKSTLLIPAFALQRTQEVLVDLVVVLKRHFADIESSTSPYLAPNRLYDDFSDGRWNKGAHAAITRAISDLPEEEQVLWADLDMPSGDKQYPYTLKPDSPRTFAELRALVENNRVHRPVDVYLDSRMARSMGAVIRKELLRRSAHNSDEFAHRNPELNDRLDAPSEEDFERLLESLLPDAVGQAPVIEIGPHTIRYVTDLEIPTRVECEHRGVIVITGGGMCDGGPVVGHLESLSTQKREVVLVQTGFMPRYSLGGRLIEIAAGNEPDGKKVNTTISIGSKVDVPSSLINLRTVNLSAYYSGHADQEGLLDFIFETDGRKQQDAAATPATVFINHGTDAARQALKAAIEARSARSLPEDRVVKNVELPAAGQKAYDLQTATWVDDEVPQTVEQLLSALLREQIKTNELLRQMVQSRSRPPATPYAGKKKKT</sequence>
<keyword evidence="5" id="KW-1185">Reference proteome</keyword>
<dbReference type="PROSITE" id="PS51257">
    <property type="entry name" value="PROKAR_LIPOPROTEIN"/>
    <property type="match status" value="1"/>
</dbReference>
<feature type="domain" description="Metallo-beta-lactamase" evidence="2">
    <location>
        <begin position="14"/>
        <end position="208"/>
    </location>
</feature>